<keyword evidence="3" id="KW-1185">Reference proteome</keyword>
<evidence type="ECO:0000313" key="2">
    <source>
        <dbReference type="EMBL" id="GFO28348.1"/>
    </source>
</evidence>
<protein>
    <submittedName>
        <fullName evidence="2">Uncharacterized protein</fullName>
    </submittedName>
</protein>
<feature type="region of interest" description="Disordered" evidence="1">
    <location>
        <begin position="68"/>
        <end position="100"/>
    </location>
</feature>
<comment type="caution">
    <text evidence="2">The sequence shown here is derived from an EMBL/GenBank/DDBJ whole genome shotgun (WGS) entry which is preliminary data.</text>
</comment>
<evidence type="ECO:0000313" key="3">
    <source>
        <dbReference type="Proteomes" id="UP000735302"/>
    </source>
</evidence>
<gene>
    <name evidence="2" type="ORF">PoB_005485300</name>
</gene>
<dbReference type="AlphaFoldDB" id="A0AAV4CBG6"/>
<dbReference type="Proteomes" id="UP000735302">
    <property type="component" value="Unassembled WGS sequence"/>
</dbReference>
<reference evidence="2 3" key="1">
    <citation type="journal article" date="2021" name="Elife">
        <title>Chloroplast acquisition without the gene transfer in kleptoplastic sea slugs, Plakobranchus ocellatus.</title>
        <authorList>
            <person name="Maeda T."/>
            <person name="Takahashi S."/>
            <person name="Yoshida T."/>
            <person name="Shimamura S."/>
            <person name="Takaki Y."/>
            <person name="Nagai Y."/>
            <person name="Toyoda A."/>
            <person name="Suzuki Y."/>
            <person name="Arimoto A."/>
            <person name="Ishii H."/>
            <person name="Satoh N."/>
            <person name="Nishiyama T."/>
            <person name="Hasebe M."/>
            <person name="Maruyama T."/>
            <person name="Minagawa J."/>
            <person name="Obokata J."/>
            <person name="Shigenobu S."/>
        </authorList>
    </citation>
    <scope>NUCLEOTIDE SEQUENCE [LARGE SCALE GENOMIC DNA]</scope>
</reference>
<dbReference type="EMBL" id="BLXT01006036">
    <property type="protein sequence ID" value="GFO28348.1"/>
    <property type="molecule type" value="Genomic_DNA"/>
</dbReference>
<sequence>MIVREKTLQGVNFQILGCCHRRSAREHDTLMYRDNHYCSPIVTNVTVNVYRAEGEGIKLRCKKVHQGAGGRASERTMDTPDISSKEGHNHRSSERFIVDL</sequence>
<name>A0AAV4CBG6_9GAST</name>
<proteinExistence type="predicted"/>
<accession>A0AAV4CBG6</accession>
<organism evidence="2 3">
    <name type="scientific">Plakobranchus ocellatus</name>
    <dbReference type="NCBI Taxonomy" id="259542"/>
    <lineage>
        <taxon>Eukaryota</taxon>
        <taxon>Metazoa</taxon>
        <taxon>Spiralia</taxon>
        <taxon>Lophotrochozoa</taxon>
        <taxon>Mollusca</taxon>
        <taxon>Gastropoda</taxon>
        <taxon>Heterobranchia</taxon>
        <taxon>Euthyneura</taxon>
        <taxon>Panpulmonata</taxon>
        <taxon>Sacoglossa</taxon>
        <taxon>Placobranchoidea</taxon>
        <taxon>Plakobranchidae</taxon>
        <taxon>Plakobranchus</taxon>
    </lineage>
</organism>
<feature type="compositionally biased region" description="Basic and acidic residues" evidence="1">
    <location>
        <begin position="72"/>
        <end position="100"/>
    </location>
</feature>
<evidence type="ECO:0000256" key="1">
    <source>
        <dbReference type="SAM" id="MobiDB-lite"/>
    </source>
</evidence>